<dbReference type="InterPro" id="IPR002187">
    <property type="entry name" value="N-reg_PII"/>
</dbReference>
<dbReference type="PANTHER" id="PTHR30115">
    <property type="entry name" value="NITROGEN REGULATORY PROTEIN P-II"/>
    <property type="match status" value="1"/>
</dbReference>
<dbReference type="Pfam" id="PF00543">
    <property type="entry name" value="P-II"/>
    <property type="match status" value="1"/>
</dbReference>
<dbReference type="OrthoDB" id="9802729at2"/>
<dbReference type="PRINTS" id="PR00340">
    <property type="entry name" value="PIIGLNB"/>
</dbReference>
<dbReference type="GO" id="GO:0005829">
    <property type="term" value="C:cytosol"/>
    <property type="evidence" value="ECO:0007669"/>
    <property type="project" value="TreeGrafter"/>
</dbReference>
<dbReference type="GO" id="GO:0030234">
    <property type="term" value="F:enzyme regulator activity"/>
    <property type="evidence" value="ECO:0007669"/>
    <property type="project" value="InterPro"/>
</dbReference>
<dbReference type="PANTHER" id="PTHR30115:SF11">
    <property type="entry name" value="NITROGEN REGULATORY PROTEIN P-II HOMOLOG"/>
    <property type="match status" value="1"/>
</dbReference>
<dbReference type="EMBL" id="LXWF01000011">
    <property type="protein sequence ID" value="ORC22190.1"/>
    <property type="molecule type" value="Genomic_DNA"/>
</dbReference>
<dbReference type="PROSITE" id="PS51343">
    <property type="entry name" value="PII_GLNB_DOM"/>
    <property type="match status" value="1"/>
</dbReference>
<comment type="caution">
    <text evidence="3">The sequence shown here is derived from an EMBL/GenBank/DDBJ whole genome shotgun (WGS) entry which is preliminary data.</text>
</comment>
<proteinExistence type="inferred from homology"/>
<dbReference type="AlphaFoldDB" id="A0A1Y1RS30"/>
<keyword evidence="4" id="KW-1185">Reference proteome</keyword>
<accession>A0A1Y1RS30</accession>
<dbReference type="RefSeq" id="WP_083091254.1">
    <property type="nucleotide sequence ID" value="NZ_LXWF01000011.1"/>
</dbReference>
<dbReference type="InterPro" id="IPR017918">
    <property type="entry name" value="N-reg_PII_CS"/>
</dbReference>
<evidence type="ECO:0000256" key="2">
    <source>
        <dbReference type="RuleBase" id="RU003936"/>
    </source>
</evidence>
<gene>
    <name evidence="3" type="ORF">A7979_01510</name>
</gene>
<feature type="modified residue" description="O-UMP-tyrosine" evidence="1">
    <location>
        <position position="51"/>
    </location>
</feature>
<keyword evidence="1" id="KW-0597">Phosphoprotein</keyword>
<dbReference type="GO" id="GO:0006808">
    <property type="term" value="P:regulation of nitrogen utilization"/>
    <property type="evidence" value="ECO:0007669"/>
    <property type="project" value="InterPro"/>
</dbReference>
<dbReference type="Gene3D" id="3.30.70.120">
    <property type="match status" value="1"/>
</dbReference>
<dbReference type="PROSITE" id="PS00638">
    <property type="entry name" value="PII_GLNB_CTER"/>
    <property type="match status" value="1"/>
</dbReference>
<evidence type="ECO:0000313" key="3">
    <source>
        <dbReference type="EMBL" id="ORC22190.1"/>
    </source>
</evidence>
<comment type="similarity">
    <text evidence="2">Belongs to the P(II) protein family.</text>
</comment>
<evidence type="ECO:0000313" key="4">
    <source>
        <dbReference type="Proteomes" id="UP000192359"/>
    </source>
</evidence>
<sequence>MKLITALIQPEKYDEIREALENFGVDGMTVSETQGYGRQHGHVEVYRGKEYDIRLIPKVRLEILAAADRAEDIIDLIIATANTGSAGDGKIWVSTVDEVVRVRTGERGVSAI</sequence>
<organism evidence="3 4">
    <name type="scientific">Rothia nasimurium</name>
    <dbReference type="NCBI Taxonomy" id="85336"/>
    <lineage>
        <taxon>Bacteria</taxon>
        <taxon>Bacillati</taxon>
        <taxon>Actinomycetota</taxon>
        <taxon>Actinomycetes</taxon>
        <taxon>Micrococcales</taxon>
        <taxon>Micrococcaceae</taxon>
        <taxon>Rothia</taxon>
    </lineage>
</organism>
<evidence type="ECO:0000256" key="1">
    <source>
        <dbReference type="PIRSR" id="PIRSR602187-50"/>
    </source>
</evidence>
<protein>
    <submittedName>
        <fullName evidence="3">Transcriptional regulator</fullName>
    </submittedName>
</protein>
<dbReference type="SMART" id="SM00938">
    <property type="entry name" value="P-II"/>
    <property type="match status" value="1"/>
</dbReference>
<dbReference type="InterPro" id="IPR015867">
    <property type="entry name" value="N-reg_PII/ATP_PRibTrfase_C"/>
</dbReference>
<dbReference type="GO" id="GO:0005524">
    <property type="term" value="F:ATP binding"/>
    <property type="evidence" value="ECO:0007669"/>
    <property type="project" value="TreeGrafter"/>
</dbReference>
<reference evidence="3 4" key="1">
    <citation type="submission" date="2016-05" db="EMBL/GenBank/DDBJ databases">
        <title>Draft genome sequence of a porcine commensal Rothia nasimurium.</title>
        <authorList>
            <person name="Gaiser R.A."/>
            <person name="Van Baarlen P."/>
            <person name="Wells J.M."/>
        </authorList>
    </citation>
    <scope>NUCLEOTIDE SEQUENCE [LARGE SCALE GENOMIC DNA]</scope>
    <source>
        <strain evidence="3 4">PT-32</strain>
    </source>
</reference>
<dbReference type="Proteomes" id="UP000192359">
    <property type="component" value="Unassembled WGS sequence"/>
</dbReference>
<dbReference type="SUPFAM" id="SSF54913">
    <property type="entry name" value="GlnB-like"/>
    <property type="match status" value="1"/>
</dbReference>
<name>A0A1Y1RS30_9MICC</name>
<dbReference type="InterPro" id="IPR011322">
    <property type="entry name" value="N-reg_PII-like_a/b"/>
</dbReference>